<gene>
    <name evidence="2" type="ORF">g.22090</name>
</gene>
<organism evidence="2">
    <name type="scientific">Cuerna arida</name>
    <dbReference type="NCBI Taxonomy" id="1464854"/>
    <lineage>
        <taxon>Eukaryota</taxon>
        <taxon>Metazoa</taxon>
        <taxon>Ecdysozoa</taxon>
        <taxon>Arthropoda</taxon>
        <taxon>Hexapoda</taxon>
        <taxon>Insecta</taxon>
        <taxon>Pterygota</taxon>
        <taxon>Neoptera</taxon>
        <taxon>Paraneoptera</taxon>
        <taxon>Hemiptera</taxon>
        <taxon>Auchenorrhyncha</taxon>
        <taxon>Membracoidea</taxon>
        <taxon>Cicadellidae</taxon>
        <taxon>Cicadellinae</taxon>
        <taxon>Proconiini</taxon>
        <taxon>Cuerna</taxon>
    </lineage>
</organism>
<dbReference type="PANTHER" id="PTHR33198">
    <property type="entry name" value="ANK_REP_REGION DOMAIN-CONTAINING PROTEIN-RELATED"/>
    <property type="match status" value="1"/>
</dbReference>
<protein>
    <recommendedName>
        <fullName evidence="3">CCHC-type domain-containing protein</fullName>
    </recommendedName>
</protein>
<sequence length="296" mass="33906">MEFNKPATLNVTGDLANNFENFREEVQIYLIATETEKKSREVQVARLKNLLGPDGLRLYNTLTSGSKDKETVNSILDVLEKHCKPKQNLTMDLFKLLSRKQLSDETFENFYADLRRLIKPCDFEEQEEKIMKALVVLGIHSREMQEKLLREDASLEKMINFCKSVELSQRNMEIIRRANGNSVDIDAIGQAPPPTTTDKSTNPRFTEKSNRILPQHPYSKNKCFRCGKEHTGICPALGKICNYCSKPNHFSNVCRLKHSRKANEVSCLENHNNDVKNITDESEHKINSLYIVNSLG</sequence>
<proteinExistence type="predicted"/>
<evidence type="ECO:0000256" key="1">
    <source>
        <dbReference type="SAM" id="MobiDB-lite"/>
    </source>
</evidence>
<accession>A0A1B6GAB6</accession>
<evidence type="ECO:0000313" key="2">
    <source>
        <dbReference type="EMBL" id="JAS59378.1"/>
    </source>
</evidence>
<dbReference type="AlphaFoldDB" id="A0A1B6GAB6"/>
<reference evidence="2" key="1">
    <citation type="submission" date="2015-11" db="EMBL/GenBank/DDBJ databases">
        <title>De novo transcriptome assembly of four potential Pierce s Disease insect vectors from Arizona vineyards.</title>
        <authorList>
            <person name="Tassone E.E."/>
        </authorList>
    </citation>
    <scope>NUCLEOTIDE SEQUENCE</scope>
</reference>
<dbReference type="EMBL" id="GECZ01010391">
    <property type="protein sequence ID" value="JAS59378.1"/>
    <property type="molecule type" value="Transcribed_RNA"/>
</dbReference>
<name>A0A1B6GAB6_9HEMI</name>
<feature type="non-terminal residue" evidence="2">
    <location>
        <position position="296"/>
    </location>
</feature>
<feature type="region of interest" description="Disordered" evidence="1">
    <location>
        <begin position="185"/>
        <end position="204"/>
    </location>
</feature>
<evidence type="ECO:0008006" key="3">
    <source>
        <dbReference type="Google" id="ProtNLM"/>
    </source>
</evidence>